<dbReference type="InterPro" id="IPR024618">
    <property type="entry name" value="DUF3857"/>
</dbReference>
<dbReference type="Proteomes" id="UP000473278">
    <property type="component" value="Unassembled WGS sequence"/>
</dbReference>
<accession>A0A6M1T5A5</accession>
<feature type="domain" description="DUF3857" evidence="1">
    <location>
        <begin position="69"/>
        <end position="189"/>
    </location>
</feature>
<dbReference type="RefSeq" id="WP_165142262.1">
    <property type="nucleotide sequence ID" value="NZ_JAALLT010000003.1"/>
</dbReference>
<dbReference type="Gene3D" id="3.10.620.30">
    <property type="match status" value="1"/>
</dbReference>
<proteinExistence type="predicted"/>
<evidence type="ECO:0000313" key="3">
    <source>
        <dbReference type="Proteomes" id="UP000473278"/>
    </source>
</evidence>
<sequence length="649" mass="74398">MGIFFHPTDVLGQRNTMPVPDAEFGQIPDSLYSMNEYALQPDAPFIYTVKELEVNFENDENAIVALLDYYVRIKVFDASAREASVVAIPYYFERDIEEVVNIRAATHTQEGEEVPLPDDSIRRININSRYNVIEFTMPQVEDGAILEYSYRVKRRYIEELPDFYLANQAPTDLAKVTITYPGYLRYETIEENFDGQVNRFTQQIDTSSAAKIFTVPQPDPILKETYVARDIPALEEEAYISSIDDYRGKLKFKLSEFGIPRQKLENSWKLVVAELRRNQNVLAVADRNTKAKALGREIARLYESEKAVQDSIFRYINSTANFSGSKSPYSEVTDSTVLTGEPSNQAAINQTLLAMLHGAGIEAYPLLISTRQFGQINKSFPSFFQFNGQLTYSIIDGETYFMDASFPYSQPNLIPVDTYNETGLLLKPDGYEWKDIVPAKSLFAIDIRVNARLDREGNLSGDIHAESSGYPAQVVRQRYSNGQPVQEIFRRAVFDGYTNAGISNLQFKNYWSFEEPITFDSDFELESYATSFTDGLQYRPMIVGYLMSNPFNEPSRELPVTLDAPEKLDLVYEIEIPSGYSIQQGSQNRTIELPGASLTESYNFEGRTLRYEFHIDISRKQFEPELYPQLLNLYERWVELSNSSWRIRR</sequence>
<name>A0A6M1T5A5_9BACT</name>
<reference evidence="2 3" key="1">
    <citation type="submission" date="2020-02" db="EMBL/GenBank/DDBJ databases">
        <title>Balneolaceae bacterium YR4-1, complete genome.</title>
        <authorList>
            <person name="Li Y."/>
            <person name="Wu S."/>
        </authorList>
    </citation>
    <scope>NUCLEOTIDE SEQUENCE [LARGE SCALE GENOMIC DNA]</scope>
    <source>
        <strain evidence="2 3">YR4-1</strain>
    </source>
</reference>
<dbReference type="AlphaFoldDB" id="A0A6M1T5A5"/>
<evidence type="ECO:0000259" key="1">
    <source>
        <dbReference type="Pfam" id="PF12969"/>
    </source>
</evidence>
<organism evidence="2 3">
    <name type="scientific">Halalkalibaculum roseum</name>
    <dbReference type="NCBI Taxonomy" id="2709311"/>
    <lineage>
        <taxon>Bacteria</taxon>
        <taxon>Pseudomonadati</taxon>
        <taxon>Balneolota</taxon>
        <taxon>Balneolia</taxon>
        <taxon>Balneolales</taxon>
        <taxon>Balneolaceae</taxon>
        <taxon>Halalkalibaculum</taxon>
    </lineage>
</organism>
<dbReference type="Gene3D" id="2.60.120.1130">
    <property type="match status" value="1"/>
</dbReference>
<protein>
    <submittedName>
        <fullName evidence="2">DUF3857 domain-containing protein</fullName>
    </submittedName>
</protein>
<evidence type="ECO:0000313" key="2">
    <source>
        <dbReference type="EMBL" id="NGP77175.1"/>
    </source>
</evidence>
<keyword evidence="3" id="KW-1185">Reference proteome</keyword>
<dbReference type="Pfam" id="PF12969">
    <property type="entry name" value="DUF3857"/>
    <property type="match status" value="1"/>
</dbReference>
<dbReference type="Gene3D" id="2.60.40.3140">
    <property type="match status" value="1"/>
</dbReference>
<comment type="caution">
    <text evidence="2">The sequence shown here is derived from an EMBL/GenBank/DDBJ whole genome shotgun (WGS) entry which is preliminary data.</text>
</comment>
<gene>
    <name evidence="2" type="ORF">G3570_11055</name>
</gene>
<dbReference type="EMBL" id="JAALLT010000003">
    <property type="protein sequence ID" value="NGP77175.1"/>
    <property type="molecule type" value="Genomic_DNA"/>
</dbReference>